<name>A0A8T2P639_9TELE</name>
<keyword evidence="2" id="KW-1185">Reference proteome</keyword>
<proteinExistence type="predicted"/>
<protein>
    <submittedName>
        <fullName evidence="1">Uncharacterized protein</fullName>
    </submittedName>
</protein>
<comment type="caution">
    <text evidence="1">The sequence shown here is derived from an EMBL/GenBank/DDBJ whole genome shotgun (WGS) entry which is preliminary data.</text>
</comment>
<dbReference type="AlphaFoldDB" id="A0A8T2P639"/>
<accession>A0A8T2P639</accession>
<feature type="non-terminal residue" evidence="1">
    <location>
        <position position="1"/>
    </location>
</feature>
<gene>
    <name evidence="1" type="ORF">JZ751_009558</name>
</gene>
<sequence>MSVAVQRQHMSGNPVDRFALAAQIDLRSHAARDTNRNETEEAESKKWQSEEEYVESVCGGSAHVTQLGRAACDFIPIPIRVHRGTGSSSIANYQKVQITCGDGEAEEQKRQSLHVGLQVYPDVILSKGMQVHPSHQQAICKQDCFLYANGETPSQTKLPRCYQVCLQFGLKVP</sequence>
<organism evidence="1 2">
    <name type="scientific">Albula glossodonta</name>
    <name type="common">roundjaw bonefish</name>
    <dbReference type="NCBI Taxonomy" id="121402"/>
    <lineage>
        <taxon>Eukaryota</taxon>
        <taxon>Metazoa</taxon>
        <taxon>Chordata</taxon>
        <taxon>Craniata</taxon>
        <taxon>Vertebrata</taxon>
        <taxon>Euteleostomi</taxon>
        <taxon>Actinopterygii</taxon>
        <taxon>Neopterygii</taxon>
        <taxon>Teleostei</taxon>
        <taxon>Albuliformes</taxon>
        <taxon>Albulidae</taxon>
        <taxon>Albula</taxon>
    </lineage>
</organism>
<dbReference type="EMBL" id="JAFBMS010000018">
    <property type="protein sequence ID" value="KAG9345018.1"/>
    <property type="molecule type" value="Genomic_DNA"/>
</dbReference>
<reference evidence="1" key="1">
    <citation type="thesis" date="2021" institute="BYU ScholarsArchive" country="Provo, UT, USA">
        <title>Applications of and Algorithms for Genome Assembly and Genomic Analyses with an Emphasis on Marine Teleosts.</title>
        <authorList>
            <person name="Pickett B.D."/>
        </authorList>
    </citation>
    <scope>NUCLEOTIDE SEQUENCE</scope>
    <source>
        <strain evidence="1">HI-2016</strain>
    </source>
</reference>
<evidence type="ECO:0000313" key="2">
    <source>
        <dbReference type="Proteomes" id="UP000824540"/>
    </source>
</evidence>
<evidence type="ECO:0000313" key="1">
    <source>
        <dbReference type="EMBL" id="KAG9345018.1"/>
    </source>
</evidence>
<dbReference type="Proteomes" id="UP000824540">
    <property type="component" value="Unassembled WGS sequence"/>
</dbReference>